<dbReference type="PROSITE" id="PS00626">
    <property type="entry name" value="RCC1_2"/>
    <property type="match status" value="3"/>
</dbReference>
<feature type="repeat" description="RCC1" evidence="2">
    <location>
        <begin position="1293"/>
        <end position="1346"/>
    </location>
</feature>
<dbReference type="GO" id="GO:0005737">
    <property type="term" value="C:cytoplasm"/>
    <property type="evidence" value="ECO:0007669"/>
    <property type="project" value="TreeGrafter"/>
</dbReference>
<dbReference type="InterPro" id="IPR058923">
    <property type="entry name" value="RCC1-like_dom"/>
</dbReference>
<dbReference type="PRINTS" id="PR00633">
    <property type="entry name" value="RCCNDNSATION"/>
</dbReference>
<keyword evidence="1" id="KW-0677">Repeat</keyword>
<dbReference type="PANTHER" id="PTHR45622">
    <property type="entry name" value="UBIQUITIN-PROTEIN LIGASE E3A-RELATED"/>
    <property type="match status" value="1"/>
</dbReference>
<evidence type="ECO:0000259" key="3">
    <source>
        <dbReference type="Pfam" id="PF25390"/>
    </source>
</evidence>
<gene>
    <name evidence="4" type="ORF">THRCLA_05829</name>
</gene>
<dbReference type="Gene3D" id="2.130.10.30">
    <property type="entry name" value="Regulator of chromosome condensation 1/beta-lactamase-inhibitor protein II"/>
    <property type="match status" value="2"/>
</dbReference>
<dbReference type="InterPro" id="IPR051709">
    <property type="entry name" value="Ub-ligase/GTPase-reg"/>
</dbReference>
<dbReference type="Pfam" id="PF25390">
    <property type="entry name" value="WD40_RLD"/>
    <property type="match status" value="1"/>
</dbReference>
<evidence type="ECO:0000313" key="4">
    <source>
        <dbReference type="EMBL" id="OQS00875.1"/>
    </source>
</evidence>
<proteinExistence type="predicted"/>
<comment type="caution">
    <text evidence="4">The sequence shown here is derived from an EMBL/GenBank/DDBJ whole genome shotgun (WGS) entry which is preliminary data.</text>
</comment>
<dbReference type="PANTHER" id="PTHR45622:SF70">
    <property type="entry name" value="SECRETION-REGULATING GUANINE NUCLEOTIDE EXCHANGE FACTOR"/>
    <property type="match status" value="1"/>
</dbReference>
<feature type="domain" description="RCC1-like" evidence="3">
    <location>
        <begin position="1026"/>
        <end position="1288"/>
    </location>
</feature>
<dbReference type="STRING" id="74557.A0A1V9ZS90"/>
<evidence type="ECO:0000313" key="5">
    <source>
        <dbReference type="Proteomes" id="UP000243217"/>
    </source>
</evidence>
<dbReference type="OrthoDB" id="297375at2759"/>
<protein>
    <submittedName>
        <fullName evidence="4">Regulator of chromosome condensation (RCC1)</fullName>
    </submittedName>
</protein>
<dbReference type="Pfam" id="PF00415">
    <property type="entry name" value="RCC1"/>
    <property type="match status" value="1"/>
</dbReference>
<dbReference type="EMBL" id="JNBS01001683">
    <property type="protein sequence ID" value="OQS00875.1"/>
    <property type="molecule type" value="Genomic_DNA"/>
</dbReference>
<sequence>MPPVASILAYKKNHGIMRPWRQRQLTVLSDGWLIWDKTQTGAGGKRMNLVETEIGHEIVKNGSYYSFTVNWDGDMSSLGFHTHNEALEFRNNMQEVADENAAGRREWTAAFKRALEETDLKKRRQLVIQIKPRDWNKEWQFCLRSQGSDDFTLQLRRMKRMYGLWLQFNQYATMLADAIYFSKEQEKYLYTHQPGNNFWYDEETISAEPRMTIYTMTPLIFQFAKDHWKCYQRIKQDMRFFSTFKELYDVFRTIANTTSSLGDEKLREVAQIKFPLTASFEIRDMRVLVCAQPLGDTSPIRLGNQHIQTMLNNLRFTRPTQVLQALPFRELPNFASIHRSAVSDDVYLMRIASPYADVFRSDIRSYKYAGCHVPLDPTQSIQILTHDELFSMKEQLEASKKGLVHYLNLKGIKNKFETLPYLDVLYFSTEIMSTDINQRATAFGATKMYGDVVFTFNAEMSRLPLHLKEAFVLNLDSESRRFISLLQERDVASSSIERVETRIKELLTIHIQQFASRLITLGDATKDTATLKSSQSSTSEDEYTDSTDTKYIYVSDASHLRSLLNDNGINVSFLPAVLGCTTDAQAGVRLLLMSEVVSRVAKHLLRYRLLCNPNSPRNSIAADLFNEVMRGLIAPKPAESEFWGVDLPILLTLGPMAACKHDFSFVETNCLLAAYFIPGSYLDPLSYHQAIRLNPAPLYMALLRNLRIVLNQNMLSALLNESNTLRLPPLQSEDIVPFEKSKFSSDWSNMERADLSSFTHQLIQLETVFKTSIQATQGATTFRSAGKGAVKSKGEYYLDLFRAVDERVAGAMEGISDHVEEYCLERSIHANLRLALASARNHESMQVRALMSDIRQQIDQLPSAALLPIGYFISCLLLEIFLYEDAGQQHWKTLVSLYCHAWRWLRVLYRPANTSHLLINASAHMLFLVLIVKLDKVLYELPQNELNANMRKTQAMLQLLIQTLPTSQDFQRLLSTQFWFKKIDRHFLSLNSIYMPKTLFERCMIIPKTDLGKGLWTMDGSAFLQGNVMGMSLDMEQRQVVQNQQQAPQPQSSGPRVVDLTMLRFPLPMVHKVSFVSCGYRHAAMITTSGALFTFGYGECGRLGHGDEEAIDQPKQVMYFENKPVLHAACGREHTMVVTQSNQLYGFGWGEAGRLGTGESGKALEPQPVNLPDVVKVGCGREHTLAITQSGELYAFGAGYSGRLGVGTEEDVHLPQRVVFEDESTQIVAAEGGECHSAAIDSDGNVYTWGFGGSGALGMGTTEDAHVPVRVPDMKAIDVGCGAYHTVIVCTDGAVYGWGDALAGQLGDAAAQLGEIQTTPFQITIPNVAACKVSCGSYTTGILTTAGEVYHWGSPEAGNGAPLARKDALPLKVDMPDGVMFSSLSCGAYQMIAATQVTSFSYEEARDSSFIRG</sequence>
<feature type="repeat" description="RCC1" evidence="2">
    <location>
        <begin position="1191"/>
        <end position="1243"/>
    </location>
</feature>
<name>A0A1V9ZS90_9STRA</name>
<feature type="repeat" description="RCC1" evidence="2">
    <location>
        <begin position="1142"/>
        <end position="1190"/>
    </location>
</feature>
<dbReference type="InterPro" id="IPR009091">
    <property type="entry name" value="RCC1/BLIP-II"/>
</dbReference>
<organism evidence="4 5">
    <name type="scientific">Thraustotheca clavata</name>
    <dbReference type="NCBI Taxonomy" id="74557"/>
    <lineage>
        <taxon>Eukaryota</taxon>
        <taxon>Sar</taxon>
        <taxon>Stramenopiles</taxon>
        <taxon>Oomycota</taxon>
        <taxon>Saprolegniomycetes</taxon>
        <taxon>Saprolegniales</taxon>
        <taxon>Achlyaceae</taxon>
        <taxon>Thraustotheca</taxon>
    </lineage>
</organism>
<evidence type="ECO:0000256" key="2">
    <source>
        <dbReference type="PROSITE-ProRule" id="PRU00235"/>
    </source>
</evidence>
<dbReference type="Proteomes" id="UP000243217">
    <property type="component" value="Unassembled WGS sequence"/>
</dbReference>
<reference evidence="4 5" key="1">
    <citation type="journal article" date="2014" name="Genome Biol. Evol.">
        <title>The secreted proteins of Achlya hypogyna and Thraustotheca clavata identify the ancestral oomycete secretome and reveal gene acquisitions by horizontal gene transfer.</title>
        <authorList>
            <person name="Misner I."/>
            <person name="Blouin N."/>
            <person name="Leonard G."/>
            <person name="Richards T.A."/>
            <person name="Lane C.E."/>
        </authorList>
    </citation>
    <scope>NUCLEOTIDE SEQUENCE [LARGE SCALE GENOMIC DNA]</scope>
    <source>
        <strain evidence="4 5">ATCC 34112</strain>
    </source>
</reference>
<dbReference type="SUPFAM" id="SSF50985">
    <property type="entry name" value="RCC1/BLIP-II"/>
    <property type="match status" value="2"/>
</dbReference>
<dbReference type="PROSITE" id="PS50012">
    <property type="entry name" value="RCC1_3"/>
    <property type="match status" value="5"/>
</dbReference>
<feature type="repeat" description="RCC1" evidence="2">
    <location>
        <begin position="1244"/>
        <end position="1292"/>
    </location>
</feature>
<dbReference type="InterPro" id="IPR000408">
    <property type="entry name" value="Reg_chr_condens"/>
</dbReference>
<feature type="repeat" description="RCC1" evidence="2">
    <location>
        <begin position="1090"/>
        <end position="1141"/>
    </location>
</feature>
<accession>A0A1V9ZS90</accession>
<keyword evidence="5" id="KW-1185">Reference proteome</keyword>
<evidence type="ECO:0000256" key="1">
    <source>
        <dbReference type="ARBA" id="ARBA00022737"/>
    </source>
</evidence>